<sequence length="264" mass="30659">MASFSWNRKIGEKVSKAAVQQFEAESANLEDNMELEGVDWLRAIKRRREVLLEDCAAKSKRLKDEGALLAEQSRHWEAVRKWDEAIQLTPEEAVLYELKSQVLTELQEDFLAVQAAETAVKLRPMWWEAWQTLGRAQLNLGEVEFAVRSFQVALHLHPLEHPLWEEDLRWALHLREVKRAMQQKRTQDDQTQQLMDEAPELQQDYGDFECDEVIAACTAIADRKKRYEKLRNATVNVSDVANEMVVRNSDKNASKYILVKARII</sequence>
<protein>
    <submittedName>
        <fullName evidence="1">Uncharacterized protein</fullName>
    </submittedName>
</protein>
<name>A0ACC5ZLM6_9TELE</name>
<proteinExistence type="predicted"/>
<dbReference type="EMBL" id="CM041001">
    <property type="protein sequence ID" value="MCJ8748694.1"/>
    <property type="molecule type" value="Genomic_DNA"/>
</dbReference>
<gene>
    <name evidence="1" type="ORF">PDJAM_G00167720</name>
</gene>
<accession>A0ACC5ZLM6</accession>
<organism evidence="1 2">
    <name type="scientific">Pangasius djambal</name>
    <dbReference type="NCBI Taxonomy" id="1691987"/>
    <lineage>
        <taxon>Eukaryota</taxon>
        <taxon>Metazoa</taxon>
        <taxon>Chordata</taxon>
        <taxon>Craniata</taxon>
        <taxon>Vertebrata</taxon>
        <taxon>Euteleostomi</taxon>
        <taxon>Actinopterygii</taxon>
        <taxon>Neopterygii</taxon>
        <taxon>Teleostei</taxon>
        <taxon>Ostariophysi</taxon>
        <taxon>Siluriformes</taxon>
        <taxon>Pangasiidae</taxon>
        <taxon>Pangasius</taxon>
    </lineage>
</organism>
<comment type="caution">
    <text evidence="1">The sequence shown here is derived from an EMBL/GenBank/DDBJ whole genome shotgun (WGS) entry which is preliminary data.</text>
</comment>
<keyword evidence="2" id="KW-1185">Reference proteome</keyword>
<evidence type="ECO:0000313" key="2">
    <source>
        <dbReference type="Proteomes" id="UP000830395"/>
    </source>
</evidence>
<evidence type="ECO:0000313" key="1">
    <source>
        <dbReference type="EMBL" id="MCJ8748694.1"/>
    </source>
</evidence>
<reference evidence="1" key="1">
    <citation type="submission" date="2020-02" db="EMBL/GenBank/DDBJ databases">
        <title>Genome sequencing of the panga catfish, Pangasius djambal.</title>
        <authorList>
            <person name="Wen M."/>
            <person name="Zahm M."/>
            <person name="Roques C."/>
            <person name="Cabau C."/>
            <person name="Klopp C."/>
            <person name="Donnadieu C."/>
            <person name="Jouanno E."/>
            <person name="Avarre J.-C."/>
            <person name="Campet M."/>
            <person name="Ha T."/>
            <person name="Dugue R."/>
            <person name="Lampietro C."/>
            <person name="Louis A."/>
            <person name="Herpin A."/>
            <person name="Echchiki A."/>
            <person name="Berthelot C."/>
            <person name="Parey E."/>
            <person name="Roest-Crollius H."/>
            <person name="Braasch I."/>
            <person name="Postlethwait J.H."/>
            <person name="Bobe J."/>
            <person name="Montfort J."/>
            <person name="Bouchez O."/>
            <person name="Begum T."/>
            <person name="Schartl M."/>
            <person name="Gustiano R."/>
            <person name="Guiguen Y."/>
        </authorList>
    </citation>
    <scope>NUCLEOTIDE SEQUENCE</scope>
    <source>
        <strain evidence="1">Pdj_M5554</strain>
    </source>
</reference>
<dbReference type="Proteomes" id="UP000830395">
    <property type="component" value="Chromosome 27"/>
</dbReference>